<evidence type="ECO:0000256" key="3">
    <source>
        <dbReference type="ARBA" id="ARBA00022989"/>
    </source>
</evidence>
<dbReference type="GO" id="GO:0012505">
    <property type="term" value="C:endomembrane system"/>
    <property type="evidence" value="ECO:0007669"/>
    <property type="project" value="UniProtKB-SubCell"/>
</dbReference>
<reference evidence="7" key="1">
    <citation type="submission" date="2014-05" db="EMBL/GenBank/DDBJ databases">
        <title>The transcriptome of the halophilic microalga Tetraselmis sp. GSL018 isolated from the Great Salt Lake, Utah.</title>
        <authorList>
            <person name="Jinkerson R.E."/>
            <person name="D'Adamo S."/>
            <person name="Posewitz M.C."/>
        </authorList>
    </citation>
    <scope>NUCLEOTIDE SEQUENCE</scope>
    <source>
        <strain evidence="7">GSL018</strain>
    </source>
</reference>
<dbReference type="PROSITE" id="PS51469">
    <property type="entry name" value="SUN"/>
    <property type="match status" value="1"/>
</dbReference>
<evidence type="ECO:0000256" key="2">
    <source>
        <dbReference type="ARBA" id="ARBA00022692"/>
    </source>
</evidence>
<evidence type="ECO:0000256" key="1">
    <source>
        <dbReference type="ARBA" id="ARBA00004308"/>
    </source>
</evidence>
<dbReference type="GO" id="GO:0034975">
    <property type="term" value="P:protein folding in endoplasmic reticulum"/>
    <property type="evidence" value="ECO:0007669"/>
    <property type="project" value="TreeGrafter"/>
</dbReference>
<dbReference type="PANTHER" id="PTHR12953">
    <property type="entry name" value="MEMBRANE PROTEIN CH1 RELATED"/>
    <property type="match status" value="1"/>
</dbReference>
<evidence type="ECO:0000259" key="5">
    <source>
        <dbReference type="PROSITE" id="PS51284"/>
    </source>
</evidence>
<keyword evidence="3" id="KW-1133">Transmembrane helix</keyword>
<accession>A0A061RQ98</accession>
<dbReference type="PANTHER" id="PTHR12953:SF0">
    <property type="entry name" value="SUN DOMAIN-CONTAINING OSSIFICATION FACTOR"/>
    <property type="match status" value="1"/>
</dbReference>
<evidence type="ECO:0000313" key="7">
    <source>
        <dbReference type="EMBL" id="JAC72969.1"/>
    </source>
</evidence>
<protein>
    <submittedName>
        <fullName evidence="7">Sun domain-containing protein 2</fullName>
    </submittedName>
</protein>
<proteinExistence type="predicted"/>
<dbReference type="InterPro" id="IPR004939">
    <property type="entry name" value="APC_su10/DOC_dom"/>
</dbReference>
<dbReference type="AlphaFoldDB" id="A0A061RQ98"/>
<dbReference type="InterPro" id="IPR008979">
    <property type="entry name" value="Galactose-bd-like_sf"/>
</dbReference>
<feature type="domain" description="SUN" evidence="6">
    <location>
        <begin position="1"/>
        <end position="143"/>
    </location>
</feature>
<dbReference type="GO" id="GO:0005737">
    <property type="term" value="C:cytoplasm"/>
    <property type="evidence" value="ECO:0007669"/>
    <property type="project" value="TreeGrafter"/>
</dbReference>
<sequence length="143" mass="16081">MGAKVVVANPEATRVGEVLKDDPDTYLKSECKSKDGQWLIIELAQVIKVEAITLSVTEMYSARLKTVQVLGHDGRLFGDAAEIAASRNSTDWRAVAVLSAENRRGLHVFMIPRRRWAKYLQFRFVEHYGNQKVCAINSIEIFG</sequence>
<gene>
    <name evidence="7" type="ORF">TSPGSL018_30062</name>
</gene>
<dbReference type="Gene3D" id="2.60.120.260">
    <property type="entry name" value="Galactose-binding domain-like"/>
    <property type="match status" value="1"/>
</dbReference>
<evidence type="ECO:0000259" key="6">
    <source>
        <dbReference type="PROSITE" id="PS51469"/>
    </source>
</evidence>
<dbReference type="GO" id="GO:0016020">
    <property type="term" value="C:membrane"/>
    <property type="evidence" value="ECO:0007669"/>
    <property type="project" value="InterPro"/>
</dbReference>
<organism evidence="7">
    <name type="scientific">Tetraselmis sp. GSL018</name>
    <dbReference type="NCBI Taxonomy" id="582737"/>
    <lineage>
        <taxon>Eukaryota</taxon>
        <taxon>Viridiplantae</taxon>
        <taxon>Chlorophyta</taxon>
        <taxon>core chlorophytes</taxon>
        <taxon>Chlorodendrophyceae</taxon>
        <taxon>Chlorodendrales</taxon>
        <taxon>Chlorodendraceae</taxon>
        <taxon>Tetraselmis</taxon>
    </lineage>
</organism>
<dbReference type="SUPFAM" id="SSF49785">
    <property type="entry name" value="Galactose-binding domain-like"/>
    <property type="match status" value="1"/>
</dbReference>
<dbReference type="Pfam" id="PF07738">
    <property type="entry name" value="Sad1_UNC"/>
    <property type="match status" value="1"/>
</dbReference>
<comment type="subcellular location">
    <subcellularLocation>
        <location evidence="1">Endomembrane system</location>
    </subcellularLocation>
</comment>
<keyword evidence="4" id="KW-0472">Membrane</keyword>
<dbReference type="InterPro" id="IPR012919">
    <property type="entry name" value="SUN_dom"/>
</dbReference>
<dbReference type="InterPro" id="IPR045120">
    <property type="entry name" value="Suco/Slp1-like"/>
</dbReference>
<keyword evidence="2" id="KW-0812">Transmembrane</keyword>
<dbReference type="PROSITE" id="PS51284">
    <property type="entry name" value="DOC"/>
    <property type="match status" value="1"/>
</dbReference>
<evidence type="ECO:0000256" key="4">
    <source>
        <dbReference type="ARBA" id="ARBA00023136"/>
    </source>
</evidence>
<dbReference type="EMBL" id="GBEZ01012973">
    <property type="protein sequence ID" value="JAC72969.1"/>
    <property type="molecule type" value="Transcribed_RNA"/>
</dbReference>
<feature type="domain" description="DOC" evidence="5">
    <location>
        <begin position="1"/>
        <end position="143"/>
    </location>
</feature>
<name>A0A061RQ98_9CHLO</name>